<dbReference type="GO" id="GO:0008270">
    <property type="term" value="F:zinc ion binding"/>
    <property type="evidence" value="ECO:0007669"/>
    <property type="project" value="UniProtKB-KW"/>
</dbReference>
<dbReference type="Gene3D" id="3.90.70.10">
    <property type="entry name" value="Cysteine proteinases"/>
    <property type="match status" value="2"/>
</dbReference>
<reference evidence="9" key="1">
    <citation type="submission" date="2022-12" db="EMBL/GenBank/DDBJ databases">
        <authorList>
            <person name="Webb A."/>
        </authorList>
    </citation>
    <scope>NUCLEOTIDE SEQUENCE</scope>
    <source>
        <strain evidence="9">Hp1</strain>
    </source>
</reference>
<evidence type="ECO:0000259" key="6">
    <source>
        <dbReference type="PROSITE" id="PS50199"/>
    </source>
</evidence>
<keyword evidence="3" id="KW-0862">Zinc</keyword>
<feature type="domain" description="MABP" evidence="8">
    <location>
        <begin position="2028"/>
        <end position="2200"/>
    </location>
</feature>
<dbReference type="InterPro" id="IPR050164">
    <property type="entry name" value="Peptidase_C19"/>
</dbReference>
<protein>
    <recommendedName>
        <fullName evidence="11">Ubiquitinyl hydrolase 1</fullName>
    </recommendedName>
</protein>
<dbReference type="InterPro" id="IPR038765">
    <property type="entry name" value="Papain-like_cys_pep_sf"/>
</dbReference>
<dbReference type="PANTHER" id="PTHR24006">
    <property type="entry name" value="UBIQUITIN CARBOXYL-TERMINAL HYDROLASE"/>
    <property type="match status" value="1"/>
</dbReference>
<dbReference type="InterPro" id="IPR001394">
    <property type="entry name" value="Peptidase_C19_UCH"/>
</dbReference>
<dbReference type="PROSITE" id="PS51498">
    <property type="entry name" value="MABP"/>
    <property type="match status" value="2"/>
</dbReference>
<keyword evidence="1" id="KW-0479">Metal-binding</keyword>
<dbReference type="SUPFAM" id="SSF49899">
    <property type="entry name" value="Concanavalin A-like lectins/glucanases"/>
    <property type="match status" value="1"/>
</dbReference>
<sequence>MEAVTEHLQALVEACVAVSAAAAISTPAGDAAAARVHSVDASLGLPPEHLEYWDVLCDDSLPLVEDLALLLASTNVSTSKMLSLLRVILVHASFHCAGLVRLVQLTFHGFKLTKRWDVLSAVSSELLDAIYAKILQSDTRVQAFRFYVDVLGGFQHSAELLTANVTKLIQLAKLFSTEDNEQNREMAHLLLVLCAALEHCHRGYEAEAMALRRAMRVYFGSRVVRPTAAEAERLLRASAWVLPAEKLDAMLPSIEGKWVADEFTSDQHCNGGPHQNAGSVLLKKTTNCFAYEVRATITDPNHKFELTGSLFQRMPEMQVLLSHSDTMAASTWDFEGHWRELNEEITPAASAAPVATIPAPTWNCRACTMNNEGSLAICSTCGTRRPVEAAALVVTSSGKGNNPAPFSAVLSADMSFMRMKWSRGEQQGVWLARKQTVETAFDLATSLAAGSDAMTDTTCLPAFVFSPEGVPANILVLERPILSTSDHTEFTVQVWIRPQHAPPEIEAQVVIANGHDFELLLTSAGRLVWHLAGGRFTVTSRDVVQFGVFCHVTLSFGHDTMGLLVNGSMAGETIRPDETHHSVVGVSLLTIGGSIENCDLTKNGNARSCFYGQMLDLRIYSTLLMNDEETWSIRNALSGREEHLVGYFPFVGDSERLLMDLSSQQNHACVVEGYQLYDSVHHATIPSVRNFAPVTPVHAIPVENTLAISLGIDFIGCGKFSFSEGCRGLDIDCGHSGATLWRQNAVSIACGFQSFFSLAPPVSAETPSSRRTVLFALCETTFWNLVPLLSEAIILPHVASDGGNVSPFLFDGSAMLLSVSSDVVAPGILMYELGLYIWSGKQGHPLSRVYRVAGNSSTSPSDVQIKYGLPERALSVAIGGVGIVFEVALDLELALRVEPGSPVRVGLIFPASKDSISQRSSSRLTKWTFGSSLNTSLPKDAANSILGNVYSSLRPKGSDGDRDHINGADSTILCTRMSTDGSAVAQQSYGCQTCNLVHGNSVCRFCAVICHESHELVALGVTTTACACRVRGNGLCRCNSAVQASDFPMLTEPVNASLWGCSKCTVINSRDQKQCSVCGNNAPEQDACSTSAVPEPTFSASAPVEQPTPAVAWSCDACTMLNEANDTKCSVCDTLRTKQADPVAAETYDKNKTGEGLTTLYYAAGDAVKQDHPMAMQPTCSWICSACTMENKTLDTTCHMCGTVREVPVATAVDSPEVMMALPAPKIDDTSASTPAGMDTDMCGGDRAITSGSVVTTQPAKIENMKILDEYKRTTATAFDRLLEVERINDSVWETTGGKMHVVLGNSFVGEYICGTYLARDGTLSGLARATEEGSWKLDGRFKKASQSQSNACVLSWNKTASRFDGKWYRGDGSGDWKCLASPYTSDFRGLACADAVKKPTEYQPYYTGMVNMKQNLSNVCYQNSFLQTLYMTQDFRRFIMSCDAKNYAVPNTENGSTSGGNVVAAVQDLFAQMTASQRPFVATHALQQCLPAEFKNGRQQDTSDFAHFLIDSLSQRLSQHQAAPDEIPSIFGGHQATILACKTCGKKSVNREYFWELLLNMIDLRYTPITSISAVSGSAMDIRTPDGYERLNADLNKDRTGAPYVYLCVQRCPERVISGTSMEDEGDRVMAITELVVRVALSTDPKPSLPGFERVELDLNVGGSTTSGSKKQVYLLFRREPNGSPITDLQIMYGNESIPDGFKQIQVDLNQGEGSKVYLCYRCDMPITDLKIVNSGIPGYRMVDHLLNVGHEDVVKQYLALKVGGHEPCLTDLKLVQGSDVSAYEEQGWQSIGSPFASAASADPALDGRPFVPAQLVVRRGHGNPIFAIDVFRAPRQVPKYKDYEIIELSPAESSCTDLVTRLKGDWVGTEETERERKGVRIRSVSEPILDALLVKGCVDDKGELCCIVLRVSTWADPIARESAPGAEPGVPIDLTSSETRDSYATPCTYRVSGYWKNLNVPSPQLVDVELRPAAIGVSGAPTTPSDMLSSLGAPAQSFLMSGIIGDGKGSLIAIQGVQRSQKVDIKWPICEIMVLRGDECVPEGVEVVRTTCSGRSGNLLAQTASPRTLYLAFKREEEPANGYITDVCVIYGEIDAVPEHYTCIHTTPAGHSANVNDGTLGVPIFICFKQSGSTTAVSDEGVAPKSLMDLALMWTSGVESDDVPAGFTKIQHTPLGMEANLNQGTCGVAIHICQSKSETRDIVKPLDNPLNGEYEITSSLLPAFGRFLTLSVVEKLEDARLVEGSFGAVLHAQFTGSMRGILFSSKHQQTGGTRKRTLVGAWRTESSLANGVGASANDFLPLSYPFEWTLNETWTELDGWWSGAGSIPPTDGNPIVSISASATSSNAAVAGLPRALTGGKWKLIKDSYVHVAFKKDYSTEWQDGQLVFSERVWRHDIASMLSRFVATRTLGGDNALSCSVCERKTEWRTHTVIDEPPEHLIITLKRMYYDWNQQKACKCLHDVQFPALLTLPSLTSEEELAVYTSETDDSARAKQQHPSRHYGLYGVLVHSGLTASSGHYYSFCRESDDSTCQLHLEDSPLSPWIKFNDTKVEHSSWREINRLVASTVSDTVYLLLYKRLSYEPSHRNSEGSQDAGAIESGNADDEEAMLLAKAMALSMSAARHDQQRHTEEEETKGDPDAVCDLNGDDGAPRLTGTLTKVVLKKVEDENAAYLHDMAAASSSALHADDIHTLLVLRHSLPVRLRALLDRVC</sequence>
<evidence type="ECO:0000256" key="1">
    <source>
        <dbReference type="ARBA" id="ARBA00022723"/>
    </source>
</evidence>
<evidence type="ECO:0008006" key="11">
    <source>
        <dbReference type="Google" id="ProtNLM"/>
    </source>
</evidence>
<dbReference type="InterPro" id="IPR028889">
    <property type="entry name" value="USP"/>
</dbReference>
<feature type="domain" description="MABP" evidence="8">
    <location>
        <begin position="1567"/>
        <end position="1726"/>
    </location>
</feature>
<evidence type="ECO:0000313" key="10">
    <source>
        <dbReference type="Proteomes" id="UP001162031"/>
    </source>
</evidence>
<dbReference type="GO" id="GO:0005829">
    <property type="term" value="C:cytosol"/>
    <property type="evidence" value="ECO:0007669"/>
    <property type="project" value="TreeGrafter"/>
</dbReference>
<proteinExistence type="predicted"/>
<dbReference type="PROSITE" id="PS50235">
    <property type="entry name" value="USP_3"/>
    <property type="match status" value="1"/>
</dbReference>
<dbReference type="SUPFAM" id="SSF54001">
    <property type="entry name" value="Cysteine proteinases"/>
    <property type="match status" value="1"/>
</dbReference>
<dbReference type="GO" id="GO:0005634">
    <property type="term" value="C:nucleus"/>
    <property type="evidence" value="ECO:0007669"/>
    <property type="project" value="TreeGrafter"/>
</dbReference>
<dbReference type="Pfam" id="PF00641">
    <property type="entry name" value="Zn_ribbon_RanBP"/>
    <property type="match status" value="2"/>
</dbReference>
<accession>A0AAV0U959</accession>
<dbReference type="InterPro" id="IPR018200">
    <property type="entry name" value="USP_CS"/>
</dbReference>
<dbReference type="PROSITE" id="PS00973">
    <property type="entry name" value="USP_2"/>
    <property type="match status" value="1"/>
</dbReference>
<feature type="domain" description="USP" evidence="7">
    <location>
        <begin position="1408"/>
        <end position="2582"/>
    </location>
</feature>
<dbReference type="Proteomes" id="UP001162031">
    <property type="component" value="Unassembled WGS sequence"/>
</dbReference>
<dbReference type="InterPro" id="IPR023341">
    <property type="entry name" value="MABP"/>
</dbReference>
<dbReference type="Pfam" id="PF00443">
    <property type="entry name" value="UCH"/>
    <property type="match status" value="2"/>
</dbReference>
<evidence type="ECO:0000256" key="2">
    <source>
        <dbReference type="ARBA" id="ARBA00022771"/>
    </source>
</evidence>
<dbReference type="CDD" id="cd19671">
    <property type="entry name" value="UBR-box_UBR4_5_6_7"/>
    <property type="match status" value="1"/>
</dbReference>
<evidence type="ECO:0000256" key="4">
    <source>
        <dbReference type="PROSITE-ProRule" id="PRU00322"/>
    </source>
</evidence>
<comment type="caution">
    <text evidence="9">The sequence shown here is derived from an EMBL/GenBank/DDBJ whole genome shotgun (WGS) entry which is preliminary data.</text>
</comment>
<keyword evidence="10" id="KW-1185">Reference proteome</keyword>
<keyword evidence="2 4" id="KW-0863">Zinc-finger</keyword>
<name>A0AAV0U959_HYABA</name>
<feature type="domain" description="RanBP2-type" evidence="6">
    <location>
        <begin position="1177"/>
        <end position="1207"/>
    </location>
</feature>
<evidence type="ECO:0000259" key="7">
    <source>
        <dbReference type="PROSITE" id="PS50235"/>
    </source>
</evidence>
<evidence type="ECO:0000256" key="3">
    <source>
        <dbReference type="ARBA" id="ARBA00022833"/>
    </source>
</evidence>
<evidence type="ECO:0000259" key="8">
    <source>
        <dbReference type="PROSITE" id="PS51498"/>
    </source>
</evidence>
<dbReference type="PROSITE" id="PS50199">
    <property type="entry name" value="ZF_RANBP2_2"/>
    <property type="match status" value="4"/>
</dbReference>
<dbReference type="InterPro" id="IPR013320">
    <property type="entry name" value="ConA-like_dom_sf"/>
</dbReference>
<feature type="domain" description="RanBP2-type" evidence="6">
    <location>
        <begin position="1108"/>
        <end position="1138"/>
    </location>
</feature>
<dbReference type="PROSITE" id="PS01358">
    <property type="entry name" value="ZF_RANBP2_1"/>
    <property type="match status" value="4"/>
</dbReference>
<evidence type="ECO:0000313" key="9">
    <source>
        <dbReference type="EMBL" id="CAI5732258.1"/>
    </source>
</evidence>
<dbReference type="InterPro" id="IPR001876">
    <property type="entry name" value="Znf_RanBP2"/>
</dbReference>
<dbReference type="PANTHER" id="PTHR24006:SF827">
    <property type="entry name" value="UBIQUITIN CARBOXYL-TERMINAL HYDROLASE 34"/>
    <property type="match status" value="1"/>
</dbReference>
<dbReference type="GO" id="GO:0016579">
    <property type="term" value="P:protein deubiquitination"/>
    <property type="evidence" value="ECO:0007669"/>
    <property type="project" value="InterPro"/>
</dbReference>
<organism evidence="9 10">
    <name type="scientific">Hyaloperonospora brassicae</name>
    <name type="common">Brassica downy mildew</name>
    <name type="synonym">Peronospora brassicae</name>
    <dbReference type="NCBI Taxonomy" id="162125"/>
    <lineage>
        <taxon>Eukaryota</taxon>
        <taxon>Sar</taxon>
        <taxon>Stramenopiles</taxon>
        <taxon>Oomycota</taxon>
        <taxon>Peronosporomycetes</taxon>
        <taxon>Peronosporales</taxon>
        <taxon>Peronosporaceae</taxon>
        <taxon>Hyaloperonospora</taxon>
    </lineage>
</organism>
<gene>
    <name evidence="9" type="ORF">HBR001_LOCUS5460</name>
</gene>
<feature type="compositionally biased region" description="Basic and acidic residues" evidence="5">
    <location>
        <begin position="2624"/>
        <end position="2641"/>
    </location>
</feature>
<feature type="domain" description="RanBP2-type" evidence="6">
    <location>
        <begin position="1055"/>
        <end position="1084"/>
    </location>
</feature>
<dbReference type="GO" id="GO:0004843">
    <property type="term" value="F:cysteine-type deubiquitinase activity"/>
    <property type="evidence" value="ECO:0007669"/>
    <property type="project" value="InterPro"/>
</dbReference>
<feature type="region of interest" description="Disordered" evidence="5">
    <location>
        <begin position="2623"/>
        <end position="2644"/>
    </location>
</feature>
<dbReference type="Pfam" id="PF13385">
    <property type="entry name" value="Laminin_G_3"/>
    <property type="match status" value="1"/>
</dbReference>
<dbReference type="Gene3D" id="4.10.1060.10">
    <property type="entry name" value="Zinc finger, RanBP2-type"/>
    <property type="match status" value="1"/>
</dbReference>
<dbReference type="SMART" id="SM00547">
    <property type="entry name" value="ZnF_RBZ"/>
    <property type="match status" value="4"/>
</dbReference>
<dbReference type="Gene3D" id="2.100.10.50">
    <property type="match status" value="2"/>
</dbReference>
<dbReference type="EMBL" id="CANTFL010001148">
    <property type="protein sequence ID" value="CAI5732258.1"/>
    <property type="molecule type" value="Genomic_DNA"/>
</dbReference>
<feature type="domain" description="RanBP2-type" evidence="6">
    <location>
        <begin position="358"/>
        <end position="387"/>
    </location>
</feature>
<dbReference type="Gene3D" id="2.60.120.200">
    <property type="match status" value="1"/>
</dbReference>
<evidence type="ECO:0000256" key="5">
    <source>
        <dbReference type="SAM" id="MobiDB-lite"/>
    </source>
</evidence>